<comment type="caution">
    <text evidence="3">The sequence shown here is derived from an EMBL/GenBank/DDBJ whole genome shotgun (WGS) entry which is preliminary data.</text>
</comment>
<feature type="compositionally biased region" description="Basic and acidic residues" evidence="1">
    <location>
        <begin position="588"/>
        <end position="600"/>
    </location>
</feature>
<dbReference type="EMBL" id="JAMKOV010000031">
    <property type="protein sequence ID" value="KAI8035759.1"/>
    <property type="molecule type" value="Genomic_DNA"/>
</dbReference>
<dbReference type="AlphaFoldDB" id="A0A9P9YFQ9"/>
<feature type="compositionally biased region" description="Basic and acidic residues" evidence="1">
    <location>
        <begin position="548"/>
        <end position="560"/>
    </location>
</feature>
<dbReference type="Pfam" id="PF15862">
    <property type="entry name" value="Coilin_N"/>
    <property type="match status" value="1"/>
</dbReference>
<evidence type="ECO:0000259" key="2">
    <source>
        <dbReference type="Pfam" id="PF15862"/>
    </source>
</evidence>
<accession>A0A9P9YFQ9</accession>
<protein>
    <recommendedName>
        <fullName evidence="2">Coilin N-terminal domain-containing protein</fullName>
    </recommendedName>
</protein>
<reference evidence="3" key="1">
    <citation type="journal article" date="2023" name="Genome Biol. Evol.">
        <title>Long-read-based Genome Assembly of Drosophila gunungcola Reveals Fewer Chemosensory Genes in Flower-breeding Species.</title>
        <authorList>
            <person name="Negi A."/>
            <person name="Liao B.Y."/>
            <person name="Yeh S.D."/>
        </authorList>
    </citation>
    <scope>NUCLEOTIDE SEQUENCE</scope>
    <source>
        <strain evidence="3">Sukarami</strain>
    </source>
</reference>
<feature type="region of interest" description="Disordered" evidence="1">
    <location>
        <begin position="92"/>
        <end position="194"/>
    </location>
</feature>
<evidence type="ECO:0000313" key="4">
    <source>
        <dbReference type="Proteomes" id="UP001059596"/>
    </source>
</evidence>
<feature type="region of interest" description="Disordered" evidence="1">
    <location>
        <begin position="542"/>
        <end position="605"/>
    </location>
</feature>
<keyword evidence="4" id="KW-1185">Reference proteome</keyword>
<dbReference type="Proteomes" id="UP001059596">
    <property type="component" value="Unassembled WGS sequence"/>
</dbReference>
<name>A0A9P9YFQ9_9MUSC</name>
<dbReference type="InterPro" id="IPR031722">
    <property type="entry name" value="Coilin_N"/>
</dbReference>
<gene>
    <name evidence="3" type="ORF">M5D96_011509</name>
</gene>
<feature type="domain" description="Coilin N-terminal" evidence="2">
    <location>
        <begin position="8"/>
        <end position="123"/>
    </location>
</feature>
<evidence type="ECO:0000313" key="3">
    <source>
        <dbReference type="EMBL" id="KAI8035759.1"/>
    </source>
</evidence>
<dbReference type="OrthoDB" id="74813at2759"/>
<evidence type="ECO:0000256" key="1">
    <source>
        <dbReference type="SAM" id="MobiDB-lite"/>
    </source>
</evidence>
<feature type="region of interest" description="Disordered" evidence="1">
    <location>
        <begin position="244"/>
        <end position="266"/>
    </location>
</feature>
<proteinExistence type="predicted"/>
<sequence>MHHSSMKVDLSNFFKDERRQSLVFIDATWQNIKDLQDHIQSLFNLKDISLLTTDGCFLAPRESIKVLKSAQGLKAFRFASHDKDTFVSPAPVKLSKKRKNRSDEEEVHISASTPIRHTKRSKNLGSPKKIAPGTNNVNAVEEEEDVEEAPGPSVDSRRSQIRTETTHVAVEDDSPKKGSAPSKNKSHPNSHRVPMESFDMTAAEKDIKETKKAKKKIHVTAHEEHSPIILKRFNNHLAVEDEAVKKATSSSKNKNHTKSPRIPAESFDLVAAEKEDKAPASTISSRCNVKGTKKSKKNTHAKTADIQEETLEQDEVLKNPFTFERSKNKSVPKSAEILSETSHLTAAEEETAPAVSTFKEPECFKNKSHLKSSKIIDYAVESEYEIPPRPSVLFRCPLMELDSNIARIFEFPVKKTKVQILETIILNGFDRNFLSQKKSKKEIAKPLSVDNEADQLPVNGKVSTSKIIKEVEDKDKPQSASLHVAAETTLPKDTTLPEDKTNAEVTFPGDTTEAEIEHPVNSTAAEVTLPDDTTKAELTLPDDSTVAEEIHPDDTTKDESTLPDDSTIAEVDTTDAEAPVPDDSTVAEEFHSVDKKDPTKTDATNTELMPDESLIDAKVKSEDIQVAPARVCADNFISDSDDDVMLVDDTNIDSDSDVEAIPETSDIIKDLMQSATPLTNLPARADTILFKLHNTKGVASSGTTGYLAGNCTYVNRRTKTITVETITCPPGIGRIMSQYVNALDDSAEELPSLSINLKHMIDAKIVVASVD</sequence>
<feature type="region of interest" description="Disordered" evidence="1">
    <location>
        <begin position="472"/>
        <end position="502"/>
    </location>
</feature>
<organism evidence="3 4">
    <name type="scientific">Drosophila gunungcola</name>
    <name type="common">fruit fly</name>
    <dbReference type="NCBI Taxonomy" id="103775"/>
    <lineage>
        <taxon>Eukaryota</taxon>
        <taxon>Metazoa</taxon>
        <taxon>Ecdysozoa</taxon>
        <taxon>Arthropoda</taxon>
        <taxon>Hexapoda</taxon>
        <taxon>Insecta</taxon>
        <taxon>Pterygota</taxon>
        <taxon>Neoptera</taxon>
        <taxon>Endopterygota</taxon>
        <taxon>Diptera</taxon>
        <taxon>Brachycera</taxon>
        <taxon>Muscomorpha</taxon>
        <taxon>Ephydroidea</taxon>
        <taxon>Drosophilidae</taxon>
        <taxon>Drosophila</taxon>
        <taxon>Sophophora</taxon>
    </lineage>
</organism>